<evidence type="ECO:0000256" key="7">
    <source>
        <dbReference type="ARBA" id="ARBA00023136"/>
    </source>
</evidence>
<evidence type="ECO:0000256" key="3">
    <source>
        <dbReference type="ARBA" id="ARBA00022448"/>
    </source>
</evidence>
<evidence type="ECO:0000313" key="10">
    <source>
        <dbReference type="Proteomes" id="UP000294546"/>
    </source>
</evidence>
<comment type="similarity">
    <text evidence="2">Belongs to the binding-protein-dependent transport system permease family. FecCD subfamily.</text>
</comment>
<evidence type="ECO:0000256" key="1">
    <source>
        <dbReference type="ARBA" id="ARBA00004651"/>
    </source>
</evidence>
<name>A0A4R1GJ38_9GAMM</name>
<evidence type="ECO:0000256" key="4">
    <source>
        <dbReference type="ARBA" id="ARBA00022475"/>
    </source>
</evidence>
<gene>
    <name evidence="9" type="ORF">CLV83_2008</name>
</gene>
<comment type="subcellular location">
    <subcellularLocation>
        <location evidence="1">Cell membrane</location>
        <topology evidence="1">Multi-pass membrane protein</topology>
    </subcellularLocation>
</comment>
<dbReference type="Pfam" id="PF01032">
    <property type="entry name" value="FecCD"/>
    <property type="match status" value="1"/>
</dbReference>
<keyword evidence="4" id="KW-1003">Cell membrane</keyword>
<dbReference type="GO" id="GO:0005886">
    <property type="term" value="C:plasma membrane"/>
    <property type="evidence" value="ECO:0007669"/>
    <property type="project" value="UniProtKB-SubCell"/>
</dbReference>
<dbReference type="SUPFAM" id="SSF81345">
    <property type="entry name" value="ABC transporter involved in vitamin B12 uptake, BtuC"/>
    <property type="match status" value="1"/>
</dbReference>
<dbReference type="AlphaFoldDB" id="A0A4R1GJ38"/>
<dbReference type="InterPro" id="IPR037294">
    <property type="entry name" value="ABC_BtuC-like"/>
</dbReference>
<comment type="caution">
    <text evidence="9">The sequence shown here is derived from an EMBL/GenBank/DDBJ whole genome shotgun (WGS) entry which is preliminary data.</text>
</comment>
<evidence type="ECO:0000313" key="9">
    <source>
        <dbReference type="EMBL" id="TCK07150.1"/>
    </source>
</evidence>
<keyword evidence="7 8" id="KW-0472">Membrane</keyword>
<dbReference type="OrthoDB" id="9055647at2"/>
<keyword evidence="5 8" id="KW-0812">Transmembrane</keyword>
<feature type="transmembrane region" description="Helical" evidence="8">
    <location>
        <begin position="61"/>
        <end position="81"/>
    </location>
</feature>
<evidence type="ECO:0000256" key="8">
    <source>
        <dbReference type="SAM" id="Phobius"/>
    </source>
</evidence>
<keyword evidence="6 8" id="KW-1133">Transmembrane helix</keyword>
<reference evidence="9 10" key="1">
    <citation type="submission" date="2019-03" db="EMBL/GenBank/DDBJ databases">
        <title>Genomic Encyclopedia of Archaeal and Bacterial Type Strains, Phase II (KMG-II): from individual species to whole genera.</title>
        <authorList>
            <person name="Goeker M."/>
        </authorList>
    </citation>
    <scope>NUCLEOTIDE SEQUENCE [LARGE SCALE GENOMIC DNA]</scope>
    <source>
        <strain evidence="9 10">DSM 27697</strain>
    </source>
</reference>
<organism evidence="9 10">
    <name type="scientific">Marinobacterium mangrovicola</name>
    <dbReference type="NCBI Taxonomy" id="1476959"/>
    <lineage>
        <taxon>Bacteria</taxon>
        <taxon>Pseudomonadati</taxon>
        <taxon>Pseudomonadota</taxon>
        <taxon>Gammaproteobacteria</taxon>
        <taxon>Oceanospirillales</taxon>
        <taxon>Oceanospirillaceae</taxon>
        <taxon>Marinobacterium</taxon>
    </lineage>
</organism>
<feature type="transmembrane region" description="Helical" evidence="8">
    <location>
        <begin position="279"/>
        <end position="298"/>
    </location>
</feature>
<evidence type="ECO:0000256" key="2">
    <source>
        <dbReference type="ARBA" id="ARBA00007935"/>
    </source>
</evidence>
<dbReference type="PANTHER" id="PTHR30472:SF1">
    <property type="entry name" value="FE(3+) DICITRATE TRANSPORT SYSTEM PERMEASE PROTEIN FECC-RELATED"/>
    <property type="match status" value="1"/>
</dbReference>
<feature type="transmembrane region" description="Helical" evidence="8">
    <location>
        <begin position="234"/>
        <end position="267"/>
    </location>
</feature>
<dbReference type="InterPro" id="IPR000522">
    <property type="entry name" value="ABC_transptr_permease_BtuC"/>
</dbReference>
<feature type="transmembrane region" description="Helical" evidence="8">
    <location>
        <begin position="195"/>
        <end position="213"/>
    </location>
</feature>
<dbReference type="Gene3D" id="1.10.3470.10">
    <property type="entry name" value="ABC transporter involved in vitamin B12 uptake, BtuC"/>
    <property type="match status" value="1"/>
</dbReference>
<evidence type="ECO:0000256" key="6">
    <source>
        <dbReference type="ARBA" id="ARBA00022989"/>
    </source>
</evidence>
<dbReference type="PANTHER" id="PTHR30472">
    <property type="entry name" value="FERRIC ENTEROBACTIN TRANSPORT SYSTEM PERMEASE PROTEIN"/>
    <property type="match status" value="1"/>
</dbReference>
<proteinExistence type="inferred from homology"/>
<feature type="transmembrane region" description="Helical" evidence="8">
    <location>
        <begin position="310"/>
        <end position="327"/>
    </location>
</feature>
<dbReference type="EMBL" id="SMFU01000008">
    <property type="protein sequence ID" value="TCK07150.1"/>
    <property type="molecule type" value="Genomic_DNA"/>
</dbReference>
<keyword evidence="10" id="KW-1185">Reference proteome</keyword>
<dbReference type="GO" id="GO:0022857">
    <property type="term" value="F:transmembrane transporter activity"/>
    <property type="evidence" value="ECO:0007669"/>
    <property type="project" value="InterPro"/>
</dbReference>
<dbReference type="FunFam" id="1.10.3470.10:FF:000001">
    <property type="entry name" value="Vitamin B12 ABC transporter permease BtuC"/>
    <property type="match status" value="1"/>
</dbReference>
<feature type="transmembrane region" description="Helical" evidence="8">
    <location>
        <begin position="118"/>
        <end position="138"/>
    </location>
</feature>
<evidence type="ECO:0000256" key="5">
    <source>
        <dbReference type="ARBA" id="ARBA00022692"/>
    </source>
</evidence>
<accession>A0A4R1GJ38</accession>
<feature type="transmembrane region" description="Helical" evidence="8">
    <location>
        <begin position="150"/>
        <end position="171"/>
    </location>
</feature>
<feature type="transmembrane region" description="Helical" evidence="8">
    <location>
        <begin position="93"/>
        <end position="112"/>
    </location>
</feature>
<dbReference type="GO" id="GO:0033214">
    <property type="term" value="P:siderophore-iron import into cell"/>
    <property type="evidence" value="ECO:0007669"/>
    <property type="project" value="TreeGrafter"/>
</dbReference>
<dbReference type="CDD" id="cd06550">
    <property type="entry name" value="TM_ABC_iron-siderophores_like"/>
    <property type="match status" value="1"/>
</dbReference>
<sequence length="333" mass="34347">MFTSNTQRTALLLVGAALLLMAAVCSLLLGYTHISAATLISAIGHFDPSNTDHLILSTERLSRTLIALCVGASLAVSGALMQTLTRNALASPGILGINAGAMFFLVAASTLFSLSAPLLLVWSAFLGAGTAAAAVVLLGGGAKGLSPSRIVLAGVAISALFVSFAQGLLIVNQERLESILFWLGGSVSGRGTETLLPLLPFFLLAGLTCVLLARQLNLLALSDELATGLGQRILMIKILAATAVIMLAGASVSIAGLIGFLGLIVPHMVRALLGPDHRWLLPGCALLGATLLMAADVVSRLVIAPQEIPVGVMTALLGTPFFLYLARKRSYTA</sequence>
<dbReference type="Proteomes" id="UP000294546">
    <property type="component" value="Unassembled WGS sequence"/>
</dbReference>
<keyword evidence="3" id="KW-0813">Transport</keyword>
<dbReference type="RefSeq" id="WP_132291260.1">
    <property type="nucleotide sequence ID" value="NZ_SMFU01000008.1"/>
</dbReference>
<protein>
    <submittedName>
        <fullName evidence="9">Iron complex transport system permease protein</fullName>
    </submittedName>
</protein>